<keyword evidence="4 5" id="KW-0472">Membrane</keyword>
<reference evidence="8" key="1">
    <citation type="journal article" date="2019" name="Int. J. Syst. Evol. Microbiol.">
        <title>The Global Catalogue of Microorganisms (GCM) 10K type strain sequencing project: providing services to taxonomists for standard genome sequencing and annotation.</title>
        <authorList>
            <consortium name="The Broad Institute Genomics Platform"/>
            <consortium name="The Broad Institute Genome Sequencing Center for Infectious Disease"/>
            <person name="Wu L."/>
            <person name="Ma J."/>
        </authorList>
    </citation>
    <scope>NUCLEOTIDE SEQUENCE [LARGE SCALE GENOMIC DNA]</scope>
    <source>
        <strain evidence="8">KACC 13778</strain>
    </source>
</reference>
<keyword evidence="8" id="KW-1185">Reference proteome</keyword>
<feature type="domain" description="DUF1232" evidence="6">
    <location>
        <begin position="65"/>
        <end position="99"/>
    </location>
</feature>
<feature type="transmembrane region" description="Helical" evidence="5">
    <location>
        <begin position="6"/>
        <end position="27"/>
    </location>
</feature>
<accession>A0ABW0N903</accession>
<evidence type="ECO:0000256" key="5">
    <source>
        <dbReference type="SAM" id="Phobius"/>
    </source>
</evidence>
<evidence type="ECO:0000256" key="3">
    <source>
        <dbReference type="ARBA" id="ARBA00022989"/>
    </source>
</evidence>
<protein>
    <submittedName>
        <fullName evidence="7">YkvA family protein</fullName>
    </submittedName>
</protein>
<gene>
    <name evidence="7" type="ORF">ACFPKY_21665</name>
</gene>
<name>A0ABW0N903_9ACTN</name>
<dbReference type="Proteomes" id="UP001595956">
    <property type="component" value="Unassembled WGS sequence"/>
</dbReference>
<organism evidence="7 8">
    <name type="scientific">Nocardioides caricicola</name>
    <dbReference type="NCBI Taxonomy" id="634770"/>
    <lineage>
        <taxon>Bacteria</taxon>
        <taxon>Bacillati</taxon>
        <taxon>Actinomycetota</taxon>
        <taxon>Actinomycetes</taxon>
        <taxon>Propionibacteriales</taxon>
        <taxon>Nocardioidaceae</taxon>
        <taxon>Nocardioides</taxon>
    </lineage>
</organism>
<comment type="subcellular location">
    <subcellularLocation>
        <location evidence="1">Endomembrane system</location>
        <topology evidence="1">Multi-pass membrane protein</topology>
    </subcellularLocation>
</comment>
<comment type="caution">
    <text evidence="7">The sequence shown here is derived from an EMBL/GenBank/DDBJ whole genome shotgun (WGS) entry which is preliminary data.</text>
</comment>
<keyword evidence="2 5" id="KW-0812">Transmembrane</keyword>
<dbReference type="Pfam" id="PF06803">
    <property type="entry name" value="DUF1232"/>
    <property type="match status" value="1"/>
</dbReference>
<evidence type="ECO:0000313" key="8">
    <source>
        <dbReference type="Proteomes" id="UP001595956"/>
    </source>
</evidence>
<evidence type="ECO:0000256" key="1">
    <source>
        <dbReference type="ARBA" id="ARBA00004127"/>
    </source>
</evidence>
<evidence type="ECO:0000256" key="2">
    <source>
        <dbReference type="ARBA" id="ARBA00022692"/>
    </source>
</evidence>
<dbReference type="EMBL" id="JBHSMD010000011">
    <property type="protein sequence ID" value="MFC5495728.1"/>
    <property type="molecule type" value="Genomic_DNA"/>
</dbReference>
<evidence type="ECO:0000259" key="6">
    <source>
        <dbReference type="Pfam" id="PF06803"/>
    </source>
</evidence>
<evidence type="ECO:0000256" key="4">
    <source>
        <dbReference type="ARBA" id="ARBA00023136"/>
    </source>
</evidence>
<proteinExistence type="predicted"/>
<keyword evidence="3 5" id="KW-1133">Transmembrane helix</keyword>
<dbReference type="InterPro" id="IPR010652">
    <property type="entry name" value="DUF1232"/>
</dbReference>
<dbReference type="RefSeq" id="WP_345182237.1">
    <property type="nucleotide sequence ID" value="NZ_BAABFQ010000010.1"/>
</dbReference>
<evidence type="ECO:0000313" key="7">
    <source>
        <dbReference type="EMBL" id="MFC5495728.1"/>
    </source>
</evidence>
<sequence>MRDLVLGIVVGLLALWLLLLVALVVGARRTGHRVSLRDAVRLVPDVVRLLRRVAADPGVPRRIRVGLWLLLAYVVLPIDVVPDFIPVIGLADEVVVIAFALRYLARRLGPDALARHWPGTPEGLAAVRRLAGV</sequence>